<dbReference type="SUPFAM" id="SSF50494">
    <property type="entry name" value="Trypsin-like serine proteases"/>
    <property type="match status" value="1"/>
</dbReference>
<proteinExistence type="predicted"/>
<keyword evidence="2" id="KW-0732">Signal</keyword>
<dbReference type="RefSeq" id="WP_209849487.1">
    <property type="nucleotide sequence ID" value="NZ_CBCRVE010000011.1"/>
</dbReference>
<reference evidence="3 4" key="1">
    <citation type="submission" date="2021-03" db="EMBL/GenBank/DDBJ databases">
        <title>Genomic Encyclopedia of Type Strains, Phase IV (KMG-IV): sequencing the most valuable type-strain genomes for metagenomic binning, comparative biology and taxonomic classification.</title>
        <authorList>
            <person name="Goeker M."/>
        </authorList>
    </citation>
    <scope>NUCLEOTIDE SEQUENCE [LARGE SCALE GENOMIC DNA]</scope>
    <source>
        <strain evidence="3 4">DSM 23491</strain>
    </source>
</reference>
<dbReference type="Proteomes" id="UP001519273">
    <property type="component" value="Unassembled WGS sequence"/>
</dbReference>
<organism evidence="3 4">
    <name type="scientific">Paenibacillus sediminis</name>
    <dbReference type="NCBI Taxonomy" id="664909"/>
    <lineage>
        <taxon>Bacteria</taxon>
        <taxon>Bacillati</taxon>
        <taxon>Bacillota</taxon>
        <taxon>Bacilli</taxon>
        <taxon>Bacillales</taxon>
        <taxon>Paenibacillaceae</taxon>
        <taxon>Paenibacillus</taxon>
    </lineage>
</organism>
<dbReference type="EMBL" id="JAGGKP010000004">
    <property type="protein sequence ID" value="MBP1937318.1"/>
    <property type="molecule type" value="Genomic_DNA"/>
</dbReference>
<keyword evidence="1" id="KW-0720">Serine protease</keyword>
<feature type="chain" id="PRO_5045127924" evidence="2">
    <location>
        <begin position="20"/>
        <end position="452"/>
    </location>
</feature>
<keyword evidence="1" id="KW-0378">Hydrolase</keyword>
<comment type="caution">
    <text evidence="3">The sequence shown here is derived from an EMBL/GenBank/DDBJ whole genome shotgun (WGS) entry which is preliminary data.</text>
</comment>
<sequence>MFKRSVLAFALVLTITVGGVNLTRASADEISQMKAKSDFEKVKNWQEQVSPVVSDEIKKEFSEDADAFFDQAAYYYDINDTDNQKVVFIVDKTDTKQMQDIRKDLESALGTKVKFKTAKHNPKYLRDTTDDVAKYVDKLTTEDHQVGYDLQNETITVKANLTAEQIANLNTKFPDVLTITNDPVKASTTSHTRDYPFNNLGGGIQIGIDNVGNSNLVDYEQFTSGFIAVKNNQAFMVTTGHGLKHASSTNSTYNAINGGSTYGTRMIGYQHWSGYNATSQYDLGLIRLTNTADWVNSRFYTMNNGGDIDGQLTHWISSTDVVPGLAVNKSGNMTGITGGYVNQPILYVTYGDSFSVKTIEIPVKDGLGFVGSNGNQYMCAGGDSGSTVYTASGYKLVGIESGGGIEYLDAQKKLDLFETMFATPAYDMQKFFSSAFDQYTSTNDSPLSGLQG</sequence>
<evidence type="ECO:0000313" key="4">
    <source>
        <dbReference type="Proteomes" id="UP001519273"/>
    </source>
</evidence>
<evidence type="ECO:0000256" key="1">
    <source>
        <dbReference type="ARBA" id="ARBA00022825"/>
    </source>
</evidence>
<dbReference type="InterPro" id="IPR043504">
    <property type="entry name" value="Peptidase_S1_PA_chymotrypsin"/>
</dbReference>
<keyword evidence="4" id="KW-1185">Reference proteome</keyword>
<feature type="signal peptide" evidence="2">
    <location>
        <begin position="1"/>
        <end position="19"/>
    </location>
</feature>
<evidence type="ECO:0000313" key="3">
    <source>
        <dbReference type="EMBL" id="MBP1937318.1"/>
    </source>
</evidence>
<dbReference type="InterPro" id="IPR009003">
    <property type="entry name" value="Peptidase_S1_PA"/>
</dbReference>
<evidence type="ECO:0000256" key="2">
    <source>
        <dbReference type="SAM" id="SignalP"/>
    </source>
</evidence>
<dbReference type="Gene3D" id="2.40.10.10">
    <property type="entry name" value="Trypsin-like serine proteases"/>
    <property type="match status" value="2"/>
</dbReference>
<keyword evidence="1" id="KW-0645">Protease</keyword>
<gene>
    <name evidence="3" type="ORF">J2Z20_002211</name>
</gene>
<name>A0ABS4H454_9BACL</name>
<accession>A0ABS4H454</accession>
<protein>
    <submittedName>
        <fullName evidence="3">Uncharacterized protein</fullName>
    </submittedName>
</protein>